<reference evidence="6 7" key="1">
    <citation type="submission" date="2019-01" db="EMBL/GenBank/DDBJ databases">
        <title>A draft genome assembly of the solar-powered sea slug Elysia chlorotica.</title>
        <authorList>
            <person name="Cai H."/>
            <person name="Li Q."/>
            <person name="Fang X."/>
            <person name="Li J."/>
            <person name="Curtis N.E."/>
            <person name="Altenburger A."/>
            <person name="Shibata T."/>
            <person name="Feng M."/>
            <person name="Maeda T."/>
            <person name="Schwartz J.A."/>
            <person name="Shigenobu S."/>
            <person name="Lundholm N."/>
            <person name="Nishiyama T."/>
            <person name="Yang H."/>
            <person name="Hasebe M."/>
            <person name="Li S."/>
            <person name="Pierce S.K."/>
            <person name="Wang J."/>
        </authorList>
    </citation>
    <scope>NUCLEOTIDE SEQUENCE [LARGE SCALE GENOMIC DNA]</scope>
    <source>
        <strain evidence="6">EC2010</strain>
        <tissue evidence="6">Whole organism of an adult</tissue>
    </source>
</reference>
<comment type="caution">
    <text evidence="6">The sequence shown here is derived from an EMBL/GenBank/DDBJ whole genome shotgun (WGS) entry which is preliminary data.</text>
</comment>
<dbReference type="SUPFAM" id="SSF81296">
    <property type="entry name" value="E set domains"/>
    <property type="match status" value="1"/>
</dbReference>
<dbReference type="GO" id="GO:0005576">
    <property type="term" value="C:extracellular region"/>
    <property type="evidence" value="ECO:0007669"/>
    <property type="project" value="UniProtKB-SubCell"/>
</dbReference>
<keyword evidence="3" id="KW-0964">Secreted</keyword>
<evidence type="ECO:0000256" key="1">
    <source>
        <dbReference type="ARBA" id="ARBA00004613"/>
    </source>
</evidence>
<dbReference type="STRING" id="188477.A0A3S0ZJB9"/>
<dbReference type="OrthoDB" id="4937502at2759"/>
<evidence type="ECO:0000256" key="4">
    <source>
        <dbReference type="SAM" id="SignalP"/>
    </source>
</evidence>
<dbReference type="GO" id="GO:0015918">
    <property type="term" value="P:sterol transport"/>
    <property type="evidence" value="ECO:0007669"/>
    <property type="project" value="InterPro"/>
</dbReference>
<comment type="similarity">
    <text evidence="2">Belongs to the NPC2 family.</text>
</comment>
<dbReference type="AlphaFoldDB" id="A0A3S0ZJB9"/>
<comment type="subcellular location">
    <subcellularLocation>
        <location evidence="1">Secreted</location>
    </subcellularLocation>
</comment>
<dbReference type="Gene3D" id="2.60.40.770">
    <property type="match status" value="1"/>
</dbReference>
<feature type="domain" description="MD-2-related lipid-recognition" evidence="5">
    <location>
        <begin position="30"/>
        <end position="154"/>
    </location>
</feature>
<evidence type="ECO:0000313" key="6">
    <source>
        <dbReference type="EMBL" id="RUS80284.1"/>
    </source>
</evidence>
<dbReference type="InterPro" id="IPR014756">
    <property type="entry name" value="Ig_E-set"/>
</dbReference>
<dbReference type="FunFam" id="2.60.40.770:FF:000001">
    <property type="entry name" value="NPC intracellular cholesterol transporter 2"/>
    <property type="match status" value="1"/>
</dbReference>
<feature type="chain" id="PRO_5018737803" description="MD-2-related lipid-recognition domain-containing protein" evidence="4">
    <location>
        <begin position="27"/>
        <end position="158"/>
    </location>
</feature>
<name>A0A3S0ZJB9_ELYCH</name>
<dbReference type="Pfam" id="PF02221">
    <property type="entry name" value="E1_DerP2_DerF2"/>
    <property type="match status" value="1"/>
</dbReference>
<keyword evidence="4" id="KW-0732">Signal</keyword>
<evidence type="ECO:0000256" key="3">
    <source>
        <dbReference type="ARBA" id="ARBA00022525"/>
    </source>
</evidence>
<dbReference type="InterPro" id="IPR003172">
    <property type="entry name" value="ML_dom"/>
</dbReference>
<evidence type="ECO:0000313" key="7">
    <source>
        <dbReference type="Proteomes" id="UP000271974"/>
    </source>
</evidence>
<keyword evidence="7" id="KW-1185">Reference proteome</keyword>
<feature type="signal peptide" evidence="4">
    <location>
        <begin position="1"/>
        <end position="26"/>
    </location>
</feature>
<dbReference type="GO" id="GO:0032934">
    <property type="term" value="F:sterol binding"/>
    <property type="evidence" value="ECO:0007669"/>
    <property type="project" value="InterPro"/>
</dbReference>
<dbReference type="EMBL" id="RQTK01000401">
    <property type="protein sequence ID" value="RUS80284.1"/>
    <property type="molecule type" value="Genomic_DNA"/>
</dbReference>
<evidence type="ECO:0000256" key="2">
    <source>
        <dbReference type="ARBA" id="ARBA00006370"/>
    </source>
</evidence>
<dbReference type="PANTHER" id="PTHR11306:SF68">
    <property type="entry name" value="NPC INTRACELLULAR CHOLESTEROL TRANSPORTER 2"/>
    <property type="match status" value="1"/>
</dbReference>
<gene>
    <name evidence="6" type="ORF">EGW08_011968</name>
</gene>
<accession>A0A3S0ZJB9</accession>
<dbReference type="PANTHER" id="PTHR11306">
    <property type="entry name" value="NIEMANN PICK TYPE C2 PROTEIN NPC2-RELATED"/>
    <property type="match status" value="1"/>
</dbReference>
<dbReference type="Proteomes" id="UP000271974">
    <property type="component" value="Unassembled WGS sequence"/>
</dbReference>
<dbReference type="SMART" id="SM00737">
    <property type="entry name" value="ML"/>
    <property type="match status" value="1"/>
</dbReference>
<dbReference type="InterPro" id="IPR039670">
    <property type="entry name" value="NPC2-like"/>
</dbReference>
<evidence type="ECO:0000259" key="5">
    <source>
        <dbReference type="SMART" id="SM00737"/>
    </source>
</evidence>
<organism evidence="6 7">
    <name type="scientific">Elysia chlorotica</name>
    <name type="common">Eastern emerald elysia</name>
    <name type="synonym">Sea slug</name>
    <dbReference type="NCBI Taxonomy" id="188477"/>
    <lineage>
        <taxon>Eukaryota</taxon>
        <taxon>Metazoa</taxon>
        <taxon>Spiralia</taxon>
        <taxon>Lophotrochozoa</taxon>
        <taxon>Mollusca</taxon>
        <taxon>Gastropoda</taxon>
        <taxon>Heterobranchia</taxon>
        <taxon>Euthyneura</taxon>
        <taxon>Panpulmonata</taxon>
        <taxon>Sacoglossa</taxon>
        <taxon>Placobranchoidea</taxon>
        <taxon>Plakobranchidae</taxon>
        <taxon>Elysia</taxon>
    </lineage>
</organism>
<protein>
    <recommendedName>
        <fullName evidence="5">MD-2-related lipid-recognition domain-containing protein</fullName>
    </recommendedName>
</protein>
<sequence>MASTEFIVALTLLVLCGVSLSHGTQCKLTFRDCGSKQGTLNSALYNGTCAKGFAILKHGTTASIEFNFQAKKAESALKSKVAGSIAGLPFVSFPLGNPDACKDSGLTCPVPANTNVNYQPVLQILNTYPKVNVIVRWELQDSDGGDVFCALIPATITS</sequence>
<proteinExistence type="inferred from homology"/>